<dbReference type="SUPFAM" id="SSF103473">
    <property type="entry name" value="MFS general substrate transporter"/>
    <property type="match status" value="2"/>
</dbReference>
<dbReference type="GO" id="GO:0022857">
    <property type="term" value="F:transmembrane transporter activity"/>
    <property type="evidence" value="ECO:0007669"/>
    <property type="project" value="InterPro"/>
</dbReference>
<feature type="transmembrane region" description="Helical" evidence="6">
    <location>
        <begin position="459"/>
        <end position="481"/>
    </location>
</feature>
<protein>
    <submittedName>
        <fullName evidence="8">Major facilitator superfamily transporter</fullName>
    </submittedName>
</protein>
<evidence type="ECO:0000256" key="3">
    <source>
        <dbReference type="ARBA" id="ARBA00022989"/>
    </source>
</evidence>
<organism evidence="8 9">
    <name type="scientific">Rhizodiscina lignyota</name>
    <dbReference type="NCBI Taxonomy" id="1504668"/>
    <lineage>
        <taxon>Eukaryota</taxon>
        <taxon>Fungi</taxon>
        <taxon>Dikarya</taxon>
        <taxon>Ascomycota</taxon>
        <taxon>Pezizomycotina</taxon>
        <taxon>Dothideomycetes</taxon>
        <taxon>Pleosporomycetidae</taxon>
        <taxon>Aulographales</taxon>
        <taxon>Rhizodiscinaceae</taxon>
        <taxon>Rhizodiscina</taxon>
    </lineage>
</organism>
<feature type="compositionally biased region" description="Polar residues" evidence="5">
    <location>
        <begin position="42"/>
        <end position="52"/>
    </location>
</feature>
<evidence type="ECO:0000313" key="8">
    <source>
        <dbReference type="EMBL" id="KAF2093518.1"/>
    </source>
</evidence>
<dbReference type="GO" id="GO:0005886">
    <property type="term" value="C:plasma membrane"/>
    <property type="evidence" value="ECO:0007669"/>
    <property type="project" value="TreeGrafter"/>
</dbReference>
<feature type="transmembrane region" description="Helical" evidence="6">
    <location>
        <begin position="159"/>
        <end position="181"/>
    </location>
</feature>
<comment type="caution">
    <text evidence="8">The sequence shown here is derived from an EMBL/GenBank/DDBJ whole genome shotgun (WGS) entry which is preliminary data.</text>
</comment>
<evidence type="ECO:0000259" key="7">
    <source>
        <dbReference type="PROSITE" id="PS50850"/>
    </source>
</evidence>
<dbReference type="Gene3D" id="1.20.1250.20">
    <property type="entry name" value="MFS general substrate transporter like domains"/>
    <property type="match status" value="2"/>
</dbReference>
<dbReference type="PANTHER" id="PTHR23501">
    <property type="entry name" value="MAJOR FACILITATOR SUPERFAMILY"/>
    <property type="match status" value="1"/>
</dbReference>
<dbReference type="InterPro" id="IPR020846">
    <property type="entry name" value="MFS_dom"/>
</dbReference>
<evidence type="ECO:0000256" key="6">
    <source>
        <dbReference type="SAM" id="Phobius"/>
    </source>
</evidence>
<dbReference type="CDD" id="cd17502">
    <property type="entry name" value="MFS_Azr1_MDR_like"/>
    <property type="match status" value="1"/>
</dbReference>
<dbReference type="Pfam" id="PF07690">
    <property type="entry name" value="MFS_1"/>
    <property type="match status" value="1"/>
</dbReference>
<sequence length="562" mass="60970">MSQTAIQESISAQPTDDGILLETIPETHRVRSVSGGAAIEPSASTESPSEIQTAEDETRYPTGAKFWLIMSSVSLVLILGGMDSSIVAVAVPSITNHFHTVRDVGWYAAAYRLSICSFQFMFGKLYTLFSLKRIFLISIIIFMIGSILCAAAPTSAAFVAGRAVCGFAGAGMISGCFASIVHNLPLRRRPVWGSILGAVEGIAVIASPLIGGVIVQKLSWRWCFYINIPLGVVTFVALMGLLDNMEPAETLSWKQKLSHLDLIGNAVFVPGITCLFLALGWAGTRNPWNSPTIIALFITFAALLFSFAFVQYRRQDAATLPPRLLRNRSVVSGFFFSLCCNSTMQIVEYYLPTYFQTVREYTPARSGIMMLPIIISFLVAMLIQGSGVTLIGYYVPFMLAGSILMPIFAGLMTTLRVRSNLAQLILYPGFMGFAGGIGFQSPQTAVQTSLPPNDATIGLAIIMFAQQFGPAVFISAAQSILTNRLEENLPVLGSGLNVTSIENMGLTDLKMHMGAEKLQEVLSGFDHSLAQTWYLSVALGCMTMVGSLGMEWKSVKKEKARQ</sequence>
<feature type="domain" description="Major facilitator superfamily (MFS) profile" evidence="7">
    <location>
        <begin position="69"/>
        <end position="555"/>
    </location>
</feature>
<evidence type="ECO:0000256" key="5">
    <source>
        <dbReference type="SAM" id="MobiDB-lite"/>
    </source>
</evidence>
<comment type="subcellular location">
    <subcellularLocation>
        <location evidence="1">Membrane</location>
        <topology evidence="1">Multi-pass membrane protein</topology>
    </subcellularLocation>
</comment>
<feature type="region of interest" description="Disordered" evidence="5">
    <location>
        <begin position="35"/>
        <end position="55"/>
    </location>
</feature>
<keyword evidence="3 6" id="KW-1133">Transmembrane helix</keyword>
<feature type="transmembrane region" description="Helical" evidence="6">
    <location>
        <begin position="421"/>
        <end position="439"/>
    </location>
</feature>
<dbReference type="InterPro" id="IPR011701">
    <property type="entry name" value="MFS"/>
</dbReference>
<feature type="transmembrane region" description="Helical" evidence="6">
    <location>
        <begin position="193"/>
        <end position="216"/>
    </location>
</feature>
<name>A0A9P4I5W8_9PEZI</name>
<dbReference type="Proteomes" id="UP000799772">
    <property type="component" value="Unassembled WGS sequence"/>
</dbReference>
<feature type="transmembrane region" description="Helical" evidence="6">
    <location>
        <begin position="222"/>
        <end position="242"/>
    </location>
</feature>
<evidence type="ECO:0000256" key="4">
    <source>
        <dbReference type="ARBA" id="ARBA00023136"/>
    </source>
</evidence>
<gene>
    <name evidence="8" type="ORF">NA57DRAFT_81449</name>
</gene>
<proteinExistence type="predicted"/>
<dbReference type="AlphaFoldDB" id="A0A9P4I5W8"/>
<feature type="transmembrane region" description="Helical" evidence="6">
    <location>
        <begin position="288"/>
        <end position="310"/>
    </location>
</feature>
<feature type="transmembrane region" description="Helical" evidence="6">
    <location>
        <begin position="104"/>
        <end position="122"/>
    </location>
</feature>
<feature type="transmembrane region" description="Helical" evidence="6">
    <location>
        <begin position="533"/>
        <end position="552"/>
    </location>
</feature>
<feature type="transmembrane region" description="Helical" evidence="6">
    <location>
        <begin position="134"/>
        <end position="153"/>
    </location>
</feature>
<dbReference type="InterPro" id="IPR036259">
    <property type="entry name" value="MFS_trans_sf"/>
</dbReference>
<dbReference type="PROSITE" id="PS50850">
    <property type="entry name" value="MFS"/>
    <property type="match status" value="1"/>
</dbReference>
<evidence type="ECO:0000256" key="1">
    <source>
        <dbReference type="ARBA" id="ARBA00004141"/>
    </source>
</evidence>
<accession>A0A9P4I5W8</accession>
<feature type="transmembrane region" description="Helical" evidence="6">
    <location>
        <begin position="66"/>
        <end position="92"/>
    </location>
</feature>
<dbReference type="OrthoDB" id="2985014at2759"/>
<feature type="transmembrane region" description="Helical" evidence="6">
    <location>
        <begin position="262"/>
        <end position="282"/>
    </location>
</feature>
<feature type="transmembrane region" description="Helical" evidence="6">
    <location>
        <begin position="390"/>
        <end position="409"/>
    </location>
</feature>
<keyword evidence="9" id="KW-1185">Reference proteome</keyword>
<feature type="transmembrane region" description="Helical" evidence="6">
    <location>
        <begin position="363"/>
        <end position="383"/>
    </location>
</feature>
<reference evidence="8" key="1">
    <citation type="journal article" date="2020" name="Stud. Mycol.">
        <title>101 Dothideomycetes genomes: a test case for predicting lifestyles and emergence of pathogens.</title>
        <authorList>
            <person name="Haridas S."/>
            <person name="Albert R."/>
            <person name="Binder M."/>
            <person name="Bloem J."/>
            <person name="Labutti K."/>
            <person name="Salamov A."/>
            <person name="Andreopoulos B."/>
            <person name="Baker S."/>
            <person name="Barry K."/>
            <person name="Bills G."/>
            <person name="Bluhm B."/>
            <person name="Cannon C."/>
            <person name="Castanera R."/>
            <person name="Culley D."/>
            <person name="Daum C."/>
            <person name="Ezra D."/>
            <person name="Gonzalez J."/>
            <person name="Henrissat B."/>
            <person name="Kuo A."/>
            <person name="Liang C."/>
            <person name="Lipzen A."/>
            <person name="Lutzoni F."/>
            <person name="Magnuson J."/>
            <person name="Mondo S."/>
            <person name="Nolan M."/>
            <person name="Ohm R."/>
            <person name="Pangilinan J."/>
            <person name="Park H.-J."/>
            <person name="Ramirez L."/>
            <person name="Alfaro M."/>
            <person name="Sun H."/>
            <person name="Tritt A."/>
            <person name="Yoshinaga Y."/>
            <person name="Zwiers L.-H."/>
            <person name="Turgeon B."/>
            <person name="Goodwin S."/>
            <person name="Spatafora J."/>
            <person name="Crous P."/>
            <person name="Grigoriev I."/>
        </authorList>
    </citation>
    <scope>NUCLEOTIDE SEQUENCE</scope>
    <source>
        <strain evidence="8">CBS 133067</strain>
    </source>
</reference>
<keyword evidence="2 6" id="KW-0812">Transmembrane</keyword>
<evidence type="ECO:0000256" key="2">
    <source>
        <dbReference type="ARBA" id="ARBA00022692"/>
    </source>
</evidence>
<keyword evidence="4 6" id="KW-0472">Membrane</keyword>
<dbReference type="PANTHER" id="PTHR23501:SF199">
    <property type="entry name" value="MFS EFFLUX TRANSPORTER INPD-RELATED"/>
    <property type="match status" value="1"/>
</dbReference>
<feature type="transmembrane region" description="Helical" evidence="6">
    <location>
        <begin position="330"/>
        <end position="351"/>
    </location>
</feature>
<evidence type="ECO:0000313" key="9">
    <source>
        <dbReference type="Proteomes" id="UP000799772"/>
    </source>
</evidence>
<dbReference type="EMBL" id="ML978138">
    <property type="protein sequence ID" value="KAF2093518.1"/>
    <property type="molecule type" value="Genomic_DNA"/>
</dbReference>